<proteinExistence type="predicted"/>
<protein>
    <submittedName>
        <fullName evidence="1">Uncharacterized protein</fullName>
    </submittedName>
</protein>
<evidence type="ECO:0000313" key="2">
    <source>
        <dbReference type="Proteomes" id="UP000708208"/>
    </source>
</evidence>
<comment type="caution">
    <text evidence="1">The sequence shown here is derived from an EMBL/GenBank/DDBJ whole genome shotgun (WGS) entry which is preliminary data.</text>
</comment>
<dbReference type="Proteomes" id="UP000708208">
    <property type="component" value="Unassembled WGS sequence"/>
</dbReference>
<accession>A0A8J2L979</accession>
<feature type="non-terminal residue" evidence="1">
    <location>
        <position position="1"/>
    </location>
</feature>
<keyword evidence="2" id="KW-1185">Reference proteome</keyword>
<gene>
    <name evidence="1" type="ORF">AFUS01_LOCUS38455</name>
</gene>
<name>A0A8J2L979_9HEXA</name>
<organism evidence="1 2">
    <name type="scientific">Allacma fusca</name>
    <dbReference type="NCBI Taxonomy" id="39272"/>
    <lineage>
        <taxon>Eukaryota</taxon>
        <taxon>Metazoa</taxon>
        <taxon>Ecdysozoa</taxon>
        <taxon>Arthropoda</taxon>
        <taxon>Hexapoda</taxon>
        <taxon>Collembola</taxon>
        <taxon>Symphypleona</taxon>
        <taxon>Sminthuridae</taxon>
        <taxon>Allacma</taxon>
    </lineage>
</organism>
<reference evidence="1" key="1">
    <citation type="submission" date="2021-06" db="EMBL/GenBank/DDBJ databases">
        <authorList>
            <person name="Hodson N. C."/>
            <person name="Mongue J. A."/>
            <person name="Jaron S. K."/>
        </authorList>
    </citation>
    <scope>NUCLEOTIDE SEQUENCE</scope>
</reference>
<dbReference type="EMBL" id="CAJVCH010547889">
    <property type="protein sequence ID" value="CAG7828533.1"/>
    <property type="molecule type" value="Genomic_DNA"/>
</dbReference>
<evidence type="ECO:0000313" key="1">
    <source>
        <dbReference type="EMBL" id="CAG7828533.1"/>
    </source>
</evidence>
<dbReference type="AlphaFoldDB" id="A0A8J2L979"/>
<sequence length="39" mass="4282">QQEKISQKAIVTGSIRYVIIADSHPAAENTSNGIHIIFM</sequence>